<evidence type="ECO:0000313" key="2">
    <source>
        <dbReference type="EMBL" id="KAJ8758575.1"/>
    </source>
</evidence>
<gene>
    <name evidence="2" type="ORF">K2173_000296</name>
</gene>
<sequence>MAPRKRKAEVDGEVDAGKSSAVAPATRRSTRLAKSAPEPAVELPKKKKGKATGKKGKEKKKTVEEKQTETEEAKEKDEEEEANEATDADKSKKTVVVEHCKQCNSFKTRAVQVKTGIEKAVPGVSVVLNPEKPRRGCFEIREEGGEKFISLLDMERPFKPMKALNMDQVIADVIDKIK</sequence>
<dbReference type="InterPro" id="IPR052674">
    <property type="entry name" value="SelWTH-like"/>
</dbReference>
<feature type="region of interest" description="Disordered" evidence="1">
    <location>
        <begin position="1"/>
        <end position="94"/>
    </location>
</feature>
<dbReference type="GO" id="GO:0005794">
    <property type="term" value="C:Golgi apparatus"/>
    <property type="evidence" value="ECO:0007669"/>
    <property type="project" value="TreeGrafter"/>
</dbReference>
<reference evidence="2 3" key="1">
    <citation type="submission" date="2021-09" db="EMBL/GenBank/DDBJ databases">
        <title>Genomic insights and catalytic innovation underlie evolution of tropane alkaloids biosynthesis.</title>
        <authorList>
            <person name="Wang Y.-J."/>
            <person name="Tian T."/>
            <person name="Huang J.-P."/>
            <person name="Huang S.-X."/>
        </authorList>
    </citation>
    <scope>NUCLEOTIDE SEQUENCE [LARGE SCALE GENOMIC DNA]</scope>
    <source>
        <strain evidence="2">KIB-2018</strain>
        <tissue evidence="2">Leaf</tissue>
    </source>
</reference>
<feature type="compositionally biased region" description="Basic and acidic residues" evidence="1">
    <location>
        <begin position="61"/>
        <end position="76"/>
    </location>
</feature>
<dbReference type="Gene3D" id="3.40.30.10">
    <property type="entry name" value="Glutaredoxin"/>
    <property type="match status" value="1"/>
</dbReference>
<name>A0AAV8SVY7_9ROSI</name>
<dbReference type="PANTHER" id="PTHR33638:SF1">
    <property type="entry name" value="SELENOPROTEIN H"/>
    <property type="match status" value="1"/>
</dbReference>
<proteinExistence type="predicted"/>
<keyword evidence="3" id="KW-1185">Reference proteome</keyword>
<evidence type="ECO:0000313" key="3">
    <source>
        <dbReference type="Proteomes" id="UP001159364"/>
    </source>
</evidence>
<feature type="compositionally biased region" description="Acidic residues" evidence="1">
    <location>
        <begin position="77"/>
        <end position="86"/>
    </location>
</feature>
<comment type="caution">
    <text evidence="2">The sequence shown here is derived from an EMBL/GenBank/DDBJ whole genome shotgun (WGS) entry which is preliminary data.</text>
</comment>
<evidence type="ECO:0000256" key="1">
    <source>
        <dbReference type="SAM" id="MobiDB-lite"/>
    </source>
</evidence>
<accession>A0AAV8SVY7</accession>
<dbReference type="FunFam" id="3.40.30.10:FF:000361">
    <property type="entry name" value="Selenium binding protein"/>
    <property type="match status" value="1"/>
</dbReference>
<evidence type="ECO:0008006" key="4">
    <source>
        <dbReference type="Google" id="ProtNLM"/>
    </source>
</evidence>
<feature type="compositionally biased region" description="Basic residues" evidence="1">
    <location>
        <begin position="45"/>
        <end position="60"/>
    </location>
</feature>
<protein>
    <recommendedName>
        <fullName evidence="4">Selenoprotein H</fullName>
    </recommendedName>
</protein>
<dbReference type="PANTHER" id="PTHR33638">
    <property type="entry name" value="SELENOPROTEIN H"/>
    <property type="match status" value="1"/>
</dbReference>
<dbReference type="EMBL" id="JAIWQS010000007">
    <property type="protein sequence ID" value="KAJ8758575.1"/>
    <property type="molecule type" value="Genomic_DNA"/>
</dbReference>
<dbReference type="AlphaFoldDB" id="A0AAV8SVY7"/>
<dbReference type="Proteomes" id="UP001159364">
    <property type="component" value="Linkage Group LG07"/>
</dbReference>
<organism evidence="2 3">
    <name type="scientific">Erythroxylum novogranatense</name>
    <dbReference type="NCBI Taxonomy" id="1862640"/>
    <lineage>
        <taxon>Eukaryota</taxon>
        <taxon>Viridiplantae</taxon>
        <taxon>Streptophyta</taxon>
        <taxon>Embryophyta</taxon>
        <taxon>Tracheophyta</taxon>
        <taxon>Spermatophyta</taxon>
        <taxon>Magnoliopsida</taxon>
        <taxon>eudicotyledons</taxon>
        <taxon>Gunneridae</taxon>
        <taxon>Pentapetalae</taxon>
        <taxon>rosids</taxon>
        <taxon>fabids</taxon>
        <taxon>Malpighiales</taxon>
        <taxon>Erythroxylaceae</taxon>
        <taxon>Erythroxylum</taxon>
    </lineage>
</organism>